<dbReference type="AlphaFoldDB" id="A0A9N8J0E2"/>
<evidence type="ECO:0000313" key="2">
    <source>
        <dbReference type="Proteomes" id="UP000533639"/>
    </source>
</evidence>
<dbReference type="RefSeq" id="WP_180856705.1">
    <property type="nucleotide sequence ID" value="NZ_CAIJDE010000029.1"/>
</dbReference>
<name>A0A9N8J0E2_9FLAO</name>
<proteinExistence type="predicted"/>
<evidence type="ECO:0000313" key="1">
    <source>
        <dbReference type="EMBL" id="CAC9973139.1"/>
    </source>
</evidence>
<dbReference type="Proteomes" id="UP000533639">
    <property type="component" value="Unassembled WGS sequence"/>
</dbReference>
<dbReference type="Pfam" id="PF14903">
    <property type="entry name" value="WG_beta_rep"/>
    <property type="match status" value="1"/>
</dbReference>
<organism evidence="1 2">
    <name type="scientific">Flavobacterium panici</name>
    <dbReference type="NCBI Taxonomy" id="2654843"/>
    <lineage>
        <taxon>Bacteria</taxon>
        <taxon>Pseudomonadati</taxon>
        <taxon>Bacteroidota</taxon>
        <taxon>Flavobacteriia</taxon>
        <taxon>Flavobacteriales</taxon>
        <taxon>Flavobacteriaceae</taxon>
        <taxon>Flavobacterium</taxon>
    </lineage>
</organism>
<sequence>MKNIVYVLLILSCILFNSCKAKLKYYPFSDTPYSIFMKGTKSGVMVTSTKQVLIPPNYEAIDRYLVGETYPPTSKQIFYIGYSPLDTITWNSKSFLFNVNGKLLYTFDEGESIKSLFHYNKQLYLITKKQFLGEPTIPEQTNLIKFDDKLLRLDDNKAIEICSYPVITHLDKNMIYLNSDNQFGYFDLNTDKKILLKLYKDFQSYLYVKKKNEIWAQKSNSETGKPNPYYDTVIDSTLNIKPNTAKNVLMAYDKYYFSETEKGIQIVDFDGTAAPFAYPFLEPVKNRVAFYINTFGREAITDKLFTFSPRKEGDIIGIIDQSGKIILPAEFNLIAMQEIHYYYQPSEELRNFFKENKLLNFYYFTVKNEDTHDVYALYNQEGQEIIKLKEDKKDRWTYQFDLMEQNRLQIKFQCSNKTKIYDLKTKELIAVGPRQW</sequence>
<gene>
    <name evidence="1" type="ORF">FLAPXU55_00818</name>
</gene>
<dbReference type="EMBL" id="CAIJDE010000029">
    <property type="protein sequence ID" value="CAC9973139.1"/>
    <property type="molecule type" value="Genomic_DNA"/>
</dbReference>
<comment type="caution">
    <text evidence="1">The sequence shown here is derived from an EMBL/GenBank/DDBJ whole genome shotgun (WGS) entry which is preliminary data.</text>
</comment>
<protein>
    <recommendedName>
        <fullName evidence="3">WG containing repeat-containing protein</fullName>
    </recommendedName>
</protein>
<dbReference type="InterPro" id="IPR032774">
    <property type="entry name" value="WG_beta_rep"/>
</dbReference>
<evidence type="ECO:0008006" key="3">
    <source>
        <dbReference type="Google" id="ProtNLM"/>
    </source>
</evidence>
<accession>A0A9N8J0E2</accession>
<reference evidence="1 2" key="1">
    <citation type="submission" date="2020-06" db="EMBL/GenBank/DDBJ databases">
        <authorList>
            <person name="Criscuolo A."/>
        </authorList>
    </citation>
    <scope>NUCLEOTIDE SEQUENCE [LARGE SCALE GENOMIC DNA]</scope>
    <source>
        <strain evidence="1">PXU-55</strain>
    </source>
</reference>
<keyword evidence="2" id="KW-1185">Reference proteome</keyword>